<keyword evidence="6 9" id="KW-1133">Transmembrane helix</keyword>
<feature type="transmembrane region" description="Helical" evidence="9">
    <location>
        <begin position="7"/>
        <end position="25"/>
    </location>
</feature>
<evidence type="ECO:0000256" key="3">
    <source>
        <dbReference type="ARBA" id="ARBA00022475"/>
    </source>
</evidence>
<evidence type="ECO:0000256" key="5">
    <source>
        <dbReference type="ARBA" id="ARBA00022927"/>
    </source>
</evidence>
<dbReference type="RefSeq" id="WP_126458953.1">
    <property type="nucleotide sequence ID" value="NZ_AP018721.1"/>
</dbReference>
<comment type="caution">
    <text evidence="10">The sequence shown here is derived from an EMBL/GenBank/DDBJ whole genome shotgun (WGS) entry which is preliminary data.</text>
</comment>
<keyword evidence="8 9" id="KW-0472">Membrane</keyword>
<dbReference type="PANTHER" id="PTHR33910">
    <property type="entry name" value="PROTEIN TRANSLOCASE SUBUNIT SECE"/>
    <property type="match status" value="1"/>
</dbReference>
<keyword evidence="11" id="KW-1185">Reference proteome</keyword>
<evidence type="ECO:0000256" key="8">
    <source>
        <dbReference type="ARBA" id="ARBA00023136"/>
    </source>
</evidence>
<dbReference type="GO" id="GO:0065002">
    <property type="term" value="P:intracellular protein transmembrane transport"/>
    <property type="evidence" value="ECO:0007669"/>
    <property type="project" value="UniProtKB-UniRule"/>
</dbReference>
<name>A0A4R3JS20_9PROT</name>
<dbReference type="NCBIfam" id="TIGR00964">
    <property type="entry name" value="secE_bact"/>
    <property type="match status" value="1"/>
</dbReference>
<comment type="similarity">
    <text evidence="9">Belongs to the SecE/SEC61-gamma family.</text>
</comment>
<dbReference type="GO" id="GO:0043952">
    <property type="term" value="P:protein transport by the Sec complex"/>
    <property type="evidence" value="ECO:0007669"/>
    <property type="project" value="UniProtKB-UniRule"/>
</dbReference>
<dbReference type="InterPro" id="IPR005807">
    <property type="entry name" value="SecE_bac"/>
</dbReference>
<dbReference type="GO" id="GO:0006605">
    <property type="term" value="P:protein targeting"/>
    <property type="evidence" value="ECO:0007669"/>
    <property type="project" value="UniProtKB-UniRule"/>
</dbReference>
<comment type="subunit">
    <text evidence="9">Component of the Sec protein translocase complex. Heterotrimer consisting of SecY, SecE and SecG subunits. The heterotrimers can form oligomers, although 1 heterotrimer is thought to be able to translocate proteins. Interacts with the ribosome. Interacts with SecDF, and other proteins may be involved. Interacts with SecA.</text>
</comment>
<keyword evidence="4 9" id="KW-0812">Transmembrane</keyword>
<dbReference type="NCBIfam" id="NF004371">
    <property type="entry name" value="PRK05740.1-1"/>
    <property type="match status" value="1"/>
</dbReference>
<evidence type="ECO:0000313" key="10">
    <source>
        <dbReference type="EMBL" id="TCS68749.1"/>
    </source>
</evidence>
<sequence>MADKIKLLIAGLLVVAGIAGFYLLADSPTVVRVLAVLAGIGLALVVAWFTEAGRAFFGFSRESIDEARKVVWPTRKETLQMTGVVILFVVVMALFLWLVDGVLLWLVKLLMGRGN</sequence>
<keyword evidence="7 9" id="KW-0811">Translocation</keyword>
<dbReference type="InterPro" id="IPR038379">
    <property type="entry name" value="SecE_sf"/>
</dbReference>
<comment type="function">
    <text evidence="9">Essential subunit of the Sec protein translocation channel SecYEG. Clamps together the 2 halves of SecY. May contact the channel plug during translocation.</text>
</comment>
<feature type="transmembrane region" description="Helical" evidence="9">
    <location>
        <begin position="84"/>
        <end position="107"/>
    </location>
</feature>
<dbReference type="GO" id="GO:0005886">
    <property type="term" value="C:plasma membrane"/>
    <property type="evidence" value="ECO:0007669"/>
    <property type="project" value="UniProtKB-UniRule"/>
</dbReference>
<evidence type="ECO:0000256" key="7">
    <source>
        <dbReference type="ARBA" id="ARBA00023010"/>
    </source>
</evidence>
<evidence type="ECO:0000256" key="6">
    <source>
        <dbReference type="ARBA" id="ARBA00022989"/>
    </source>
</evidence>
<dbReference type="Gene3D" id="1.20.5.1030">
    <property type="entry name" value="Preprotein translocase secy subunit"/>
    <property type="match status" value="1"/>
</dbReference>
<keyword evidence="2 9" id="KW-0813">Transport</keyword>
<dbReference type="AlphaFoldDB" id="A0A4R3JS20"/>
<accession>A0A4R3JS20</accession>
<dbReference type="GO" id="GO:0008320">
    <property type="term" value="F:protein transmembrane transporter activity"/>
    <property type="evidence" value="ECO:0007669"/>
    <property type="project" value="UniProtKB-UniRule"/>
</dbReference>
<dbReference type="OrthoDB" id="9806365at2"/>
<keyword evidence="3 9" id="KW-1003">Cell membrane</keyword>
<feature type="transmembrane region" description="Helical" evidence="9">
    <location>
        <begin position="31"/>
        <end position="50"/>
    </location>
</feature>
<comment type="caution">
    <text evidence="9">Lacks conserved residue(s) required for the propagation of feature annotation.</text>
</comment>
<gene>
    <name evidence="9" type="primary">secE</name>
    <name evidence="10" type="ORF">EDC61_12413</name>
</gene>
<dbReference type="EMBL" id="SLZY01000024">
    <property type="protein sequence ID" value="TCS68749.1"/>
    <property type="molecule type" value="Genomic_DNA"/>
</dbReference>
<evidence type="ECO:0000256" key="1">
    <source>
        <dbReference type="ARBA" id="ARBA00004370"/>
    </source>
</evidence>
<dbReference type="InterPro" id="IPR001901">
    <property type="entry name" value="Translocase_SecE/Sec61-g"/>
</dbReference>
<dbReference type="GO" id="GO:0009306">
    <property type="term" value="P:protein secretion"/>
    <property type="evidence" value="ECO:0007669"/>
    <property type="project" value="UniProtKB-UniRule"/>
</dbReference>
<dbReference type="Pfam" id="PF00584">
    <property type="entry name" value="SecE"/>
    <property type="match status" value="1"/>
</dbReference>
<organism evidence="10 11">
    <name type="scientific">Sulfuritortus calidifontis</name>
    <dbReference type="NCBI Taxonomy" id="1914471"/>
    <lineage>
        <taxon>Bacteria</taxon>
        <taxon>Pseudomonadati</taxon>
        <taxon>Pseudomonadota</taxon>
        <taxon>Betaproteobacteria</taxon>
        <taxon>Nitrosomonadales</taxon>
        <taxon>Thiobacillaceae</taxon>
        <taxon>Sulfuritortus</taxon>
    </lineage>
</organism>
<protein>
    <recommendedName>
        <fullName evidence="9">Protein translocase subunit SecE</fullName>
    </recommendedName>
</protein>
<evidence type="ECO:0000256" key="2">
    <source>
        <dbReference type="ARBA" id="ARBA00022448"/>
    </source>
</evidence>
<comment type="subcellular location">
    <subcellularLocation>
        <location evidence="1">Membrane</location>
    </subcellularLocation>
</comment>
<dbReference type="HAMAP" id="MF_00422">
    <property type="entry name" value="SecE"/>
    <property type="match status" value="1"/>
</dbReference>
<proteinExistence type="inferred from homology"/>
<reference evidence="10 11" key="1">
    <citation type="submission" date="2019-03" db="EMBL/GenBank/DDBJ databases">
        <title>Genomic Encyclopedia of Type Strains, Phase IV (KMG-IV): sequencing the most valuable type-strain genomes for metagenomic binning, comparative biology and taxonomic classification.</title>
        <authorList>
            <person name="Goeker M."/>
        </authorList>
    </citation>
    <scope>NUCLEOTIDE SEQUENCE [LARGE SCALE GENOMIC DNA]</scope>
    <source>
        <strain evidence="10 11">DSM 103923</strain>
    </source>
</reference>
<evidence type="ECO:0000256" key="4">
    <source>
        <dbReference type="ARBA" id="ARBA00022692"/>
    </source>
</evidence>
<dbReference type="PANTHER" id="PTHR33910:SF1">
    <property type="entry name" value="PROTEIN TRANSLOCASE SUBUNIT SECE"/>
    <property type="match status" value="1"/>
</dbReference>
<dbReference type="PROSITE" id="PS01067">
    <property type="entry name" value="SECE_SEC61G"/>
    <property type="match status" value="1"/>
</dbReference>
<dbReference type="Proteomes" id="UP000295135">
    <property type="component" value="Unassembled WGS sequence"/>
</dbReference>
<dbReference type="PRINTS" id="PR01650">
    <property type="entry name" value="SECETRNLCASE"/>
</dbReference>
<evidence type="ECO:0000313" key="11">
    <source>
        <dbReference type="Proteomes" id="UP000295135"/>
    </source>
</evidence>
<keyword evidence="5 9" id="KW-0653">Protein transport</keyword>
<evidence type="ECO:0000256" key="9">
    <source>
        <dbReference type="HAMAP-Rule" id="MF_00422"/>
    </source>
</evidence>